<sequence length="104" mass="11854">MDSVPCTKGGGFVRSRPARHIQSTTRACTPIRPVCRPTTERKQTGRRQERSRGRDRNVFHRMGGPSFAHSAKPQHRRTRTSYLPTCGEPDAQTFKPTDYDSFVH</sequence>
<accession>A0A8H3I0J9</accession>
<comment type="caution">
    <text evidence="2">The sequence shown here is derived from an EMBL/GenBank/DDBJ whole genome shotgun (WGS) entry which is preliminary data.</text>
</comment>
<dbReference type="EMBL" id="CAJNJQ010003620">
    <property type="protein sequence ID" value="CAE7202003.1"/>
    <property type="molecule type" value="Genomic_DNA"/>
</dbReference>
<name>A0A8H3I0J9_9AGAM</name>
<evidence type="ECO:0000256" key="1">
    <source>
        <dbReference type="SAM" id="MobiDB-lite"/>
    </source>
</evidence>
<dbReference type="AlphaFoldDB" id="A0A8H3I0J9"/>
<evidence type="ECO:0000313" key="2">
    <source>
        <dbReference type="EMBL" id="CAE7202003.1"/>
    </source>
</evidence>
<organism evidence="2 3">
    <name type="scientific">Rhizoctonia solani</name>
    <dbReference type="NCBI Taxonomy" id="456999"/>
    <lineage>
        <taxon>Eukaryota</taxon>
        <taxon>Fungi</taxon>
        <taxon>Dikarya</taxon>
        <taxon>Basidiomycota</taxon>
        <taxon>Agaricomycotina</taxon>
        <taxon>Agaricomycetes</taxon>
        <taxon>Cantharellales</taxon>
        <taxon>Ceratobasidiaceae</taxon>
        <taxon>Rhizoctonia</taxon>
    </lineage>
</organism>
<feature type="region of interest" description="Disordered" evidence="1">
    <location>
        <begin position="1"/>
        <end position="104"/>
    </location>
</feature>
<dbReference type="Proteomes" id="UP000663827">
    <property type="component" value="Unassembled WGS sequence"/>
</dbReference>
<feature type="compositionally biased region" description="Basic and acidic residues" evidence="1">
    <location>
        <begin position="38"/>
        <end position="58"/>
    </location>
</feature>
<protein>
    <submittedName>
        <fullName evidence="2">Uncharacterized protein</fullName>
    </submittedName>
</protein>
<reference evidence="2" key="1">
    <citation type="submission" date="2021-01" db="EMBL/GenBank/DDBJ databases">
        <authorList>
            <person name="Kaushik A."/>
        </authorList>
    </citation>
    <scope>NUCLEOTIDE SEQUENCE</scope>
    <source>
        <strain evidence="2">AG5</strain>
    </source>
</reference>
<feature type="non-terminal residue" evidence="2">
    <location>
        <position position="104"/>
    </location>
</feature>
<gene>
    <name evidence="2" type="ORF">RDB_LOCUS139698</name>
</gene>
<proteinExistence type="predicted"/>
<evidence type="ECO:0000313" key="3">
    <source>
        <dbReference type="Proteomes" id="UP000663827"/>
    </source>
</evidence>